<dbReference type="AlphaFoldDB" id="A0A815RVZ7"/>
<comment type="caution">
    <text evidence="1">The sequence shown here is derived from an EMBL/GenBank/DDBJ whole genome shotgun (WGS) entry which is preliminary data.</text>
</comment>
<accession>A0A815RVZ7</accession>
<reference evidence="1" key="1">
    <citation type="submission" date="2021-02" db="EMBL/GenBank/DDBJ databases">
        <authorList>
            <person name="Nowell W R."/>
        </authorList>
    </citation>
    <scope>NUCLEOTIDE SEQUENCE</scope>
</reference>
<gene>
    <name evidence="1" type="ORF">XAT740_LOCUS38587</name>
</gene>
<evidence type="ECO:0008006" key="3">
    <source>
        <dbReference type="Google" id="ProtNLM"/>
    </source>
</evidence>
<dbReference type="Proteomes" id="UP000663828">
    <property type="component" value="Unassembled WGS sequence"/>
</dbReference>
<dbReference type="EMBL" id="CAJNOR010004185">
    <property type="protein sequence ID" value="CAF1482027.1"/>
    <property type="molecule type" value="Genomic_DNA"/>
</dbReference>
<proteinExistence type="predicted"/>
<evidence type="ECO:0000313" key="1">
    <source>
        <dbReference type="EMBL" id="CAF1482027.1"/>
    </source>
</evidence>
<dbReference type="Gene3D" id="3.60.10.10">
    <property type="entry name" value="Endonuclease/exonuclease/phosphatase"/>
    <property type="match status" value="1"/>
</dbReference>
<protein>
    <recommendedName>
        <fullName evidence="3">Endonuclease/exonuclease/phosphatase domain-containing protein</fullName>
    </recommendedName>
</protein>
<organism evidence="1 2">
    <name type="scientific">Adineta ricciae</name>
    <name type="common">Rotifer</name>
    <dbReference type="NCBI Taxonomy" id="249248"/>
    <lineage>
        <taxon>Eukaryota</taxon>
        <taxon>Metazoa</taxon>
        <taxon>Spiralia</taxon>
        <taxon>Gnathifera</taxon>
        <taxon>Rotifera</taxon>
        <taxon>Eurotatoria</taxon>
        <taxon>Bdelloidea</taxon>
        <taxon>Adinetida</taxon>
        <taxon>Adinetidae</taxon>
        <taxon>Adineta</taxon>
    </lineage>
</organism>
<sequence>MLAYNVQGWGSRALEATEMIFKTDSSICVVTEVGELCNKFSIPHFHTFYQKRTNAKDGVIVTVSKHLKATRIEINIENTVIVDNVGLSEQIRIIGIYWPHCQDRNLKDLEAFITENTILTGDFNAAAEECASPSTDARDRHIDLIFTNLTDLTAETFEIGTSDHWPMAMRKLLQGFWIKELDLEGHNVDSWYRKYTRFLAALKKRVTRWRNKDKYRPSLPPYSIGMLKDIRQVRNKYYTERKLKNDMYIEEYRTALRTMNKYVQKEIRKYKSDRWCTFLSQIQEAHDIRGNAFWSHLSKIYKPKSLPISKLATSSGIISNHKDITSTLYNYYKEQANEPGIDDKNPHDKYINKEFLQINEAIGKQTNVMLEPVSSTELTKS</sequence>
<evidence type="ECO:0000313" key="2">
    <source>
        <dbReference type="Proteomes" id="UP000663828"/>
    </source>
</evidence>
<name>A0A815RVZ7_ADIRI</name>
<keyword evidence="2" id="KW-1185">Reference proteome</keyword>
<dbReference type="InterPro" id="IPR036691">
    <property type="entry name" value="Endo/exonu/phosph_ase_sf"/>
</dbReference>
<dbReference type="SUPFAM" id="SSF56219">
    <property type="entry name" value="DNase I-like"/>
    <property type="match status" value="1"/>
</dbReference>